<dbReference type="Proteomes" id="UP000255168">
    <property type="component" value="Plasmid II"/>
</dbReference>
<reference evidence="3 4" key="1">
    <citation type="submission" date="2018-01" db="EMBL/GenBank/DDBJ databases">
        <authorList>
            <person name="Clerissi C."/>
        </authorList>
    </citation>
    <scope>NUCLEOTIDE SEQUENCE [LARGE SCALE GENOMIC DNA]</scope>
    <source>
        <strain evidence="3">Cupriavidus taiwanensis STM 6160</strain>
        <plasmid evidence="4">ii</plasmid>
    </source>
</reference>
<organism evidence="3 4">
    <name type="scientific">Cupriavidus neocaledonicus</name>
    <dbReference type="NCBI Taxonomy" id="1040979"/>
    <lineage>
        <taxon>Bacteria</taxon>
        <taxon>Pseudomonadati</taxon>
        <taxon>Pseudomonadota</taxon>
        <taxon>Betaproteobacteria</taxon>
        <taxon>Burkholderiales</taxon>
        <taxon>Burkholderiaceae</taxon>
        <taxon>Cupriavidus</taxon>
    </lineage>
</organism>
<dbReference type="AlphaFoldDB" id="A0A375HKK3"/>
<dbReference type="EMBL" id="LT984807">
    <property type="protein sequence ID" value="SPD58779.1"/>
    <property type="molecule type" value="Genomic_DNA"/>
</dbReference>
<evidence type="ECO:0000256" key="1">
    <source>
        <dbReference type="SAM" id="MobiDB-lite"/>
    </source>
</evidence>
<proteinExistence type="predicted"/>
<keyword evidence="2" id="KW-0732">Signal</keyword>
<accession>A0A375HKK3</accession>
<protein>
    <submittedName>
        <fullName evidence="3">Uncharacterized protein</fullName>
    </submittedName>
</protein>
<evidence type="ECO:0000256" key="2">
    <source>
        <dbReference type="SAM" id="SignalP"/>
    </source>
</evidence>
<gene>
    <name evidence="3" type="ORF">CBM2607_MP10182</name>
</gene>
<name>A0A375HKK3_9BURK</name>
<keyword evidence="3" id="KW-0614">Plasmid</keyword>
<feature type="chain" id="PRO_5016664837" evidence="2">
    <location>
        <begin position="51"/>
        <end position="129"/>
    </location>
</feature>
<evidence type="ECO:0000313" key="3">
    <source>
        <dbReference type="EMBL" id="SPD58779.1"/>
    </source>
</evidence>
<feature type="signal peptide" evidence="2">
    <location>
        <begin position="1"/>
        <end position="50"/>
    </location>
</feature>
<evidence type="ECO:0000313" key="4">
    <source>
        <dbReference type="Proteomes" id="UP000255168"/>
    </source>
</evidence>
<sequence>MACQWRRVPARQRVRWTVKEEAMRFSRITARTVRMACAAALAAAAGSALALDKSGLGLRCCRRCAGGTGQLGAGHAGAARPGYQRGDWGRPGRAKPRGQRHHYENQDPAARHQGSQVHRHSCEDAAGRG</sequence>
<feature type="compositionally biased region" description="Basic and acidic residues" evidence="1">
    <location>
        <begin position="120"/>
        <end position="129"/>
    </location>
</feature>
<feature type="region of interest" description="Disordered" evidence="1">
    <location>
        <begin position="68"/>
        <end position="129"/>
    </location>
</feature>
<geneLocation type="plasmid" evidence="4">
    <name>ii</name>
</geneLocation>